<gene>
    <name evidence="4" type="ORF">WMO66_11980</name>
</gene>
<dbReference type="PANTHER" id="PTHR10434:SF66">
    <property type="entry name" value="PHOSPHOLIPID_GLYCEROL ACYLTRANSFERASE DOMAIN-CONTAINING PROTEIN"/>
    <property type="match status" value="1"/>
</dbReference>
<dbReference type="CDD" id="cd07989">
    <property type="entry name" value="LPLAT_AGPAT-like"/>
    <property type="match status" value="1"/>
</dbReference>
<dbReference type="SMART" id="SM00563">
    <property type="entry name" value="PlsC"/>
    <property type="match status" value="1"/>
</dbReference>
<evidence type="ECO:0000256" key="1">
    <source>
        <dbReference type="ARBA" id="ARBA00022679"/>
    </source>
</evidence>
<dbReference type="EMBL" id="JBBMFF010000252">
    <property type="protein sequence ID" value="MEQ2511949.1"/>
    <property type="molecule type" value="Genomic_DNA"/>
</dbReference>
<dbReference type="Proteomes" id="UP001491552">
    <property type="component" value="Unassembled WGS sequence"/>
</dbReference>
<dbReference type="RefSeq" id="WP_349136650.1">
    <property type="nucleotide sequence ID" value="NZ_JBBMFF010000252.1"/>
</dbReference>
<protein>
    <submittedName>
        <fullName evidence="4">Lysophospholipid acyltransferase family protein</fullName>
    </submittedName>
</protein>
<organism evidence="4 5">
    <name type="scientific">Faecousia intestinalis</name>
    <dbReference type="NCBI Taxonomy" id="3133167"/>
    <lineage>
        <taxon>Bacteria</taxon>
        <taxon>Bacillati</taxon>
        <taxon>Bacillota</taxon>
        <taxon>Clostridia</taxon>
        <taxon>Eubacteriales</taxon>
        <taxon>Oscillospiraceae</taxon>
        <taxon>Faecousia</taxon>
    </lineage>
</organism>
<dbReference type="GO" id="GO:0016746">
    <property type="term" value="F:acyltransferase activity"/>
    <property type="evidence" value="ECO:0007669"/>
    <property type="project" value="UniProtKB-KW"/>
</dbReference>
<dbReference type="PANTHER" id="PTHR10434">
    <property type="entry name" value="1-ACYL-SN-GLYCEROL-3-PHOSPHATE ACYLTRANSFERASE"/>
    <property type="match status" value="1"/>
</dbReference>
<evidence type="ECO:0000313" key="5">
    <source>
        <dbReference type="Proteomes" id="UP001491552"/>
    </source>
</evidence>
<accession>A0ABV1G9W4</accession>
<proteinExistence type="predicted"/>
<keyword evidence="2 4" id="KW-0012">Acyltransferase</keyword>
<name>A0ABV1G9W4_9FIRM</name>
<dbReference type="SUPFAM" id="SSF69593">
    <property type="entry name" value="Glycerol-3-phosphate (1)-acyltransferase"/>
    <property type="match status" value="1"/>
</dbReference>
<keyword evidence="5" id="KW-1185">Reference proteome</keyword>
<evidence type="ECO:0000259" key="3">
    <source>
        <dbReference type="SMART" id="SM00563"/>
    </source>
</evidence>
<comment type="caution">
    <text evidence="4">The sequence shown here is derived from an EMBL/GenBank/DDBJ whole genome shotgun (WGS) entry which is preliminary data.</text>
</comment>
<sequence length="207" mass="24023">MKLLFRWINKLLCGWNVGLYFRPRIRYEGKKCLPAFTRGPAIIITNHKNQMDFLLVLYLFYFRYVRCLVGKTFYECNRFLNWCLRMLGAIKVDRFSFGMDFFCESVEALRRGQLLLIFPEGRFSTTGEILEFRSTAALLALQTDVPIIPMWHSVNYGFGKRTDVVIGEPIRLSELCSTANPDAAELDRLTAILRDKVIELRGMAQEA</sequence>
<dbReference type="InterPro" id="IPR002123">
    <property type="entry name" value="Plipid/glycerol_acylTrfase"/>
</dbReference>
<evidence type="ECO:0000256" key="2">
    <source>
        <dbReference type="ARBA" id="ARBA00023315"/>
    </source>
</evidence>
<evidence type="ECO:0000313" key="4">
    <source>
        <dbReference type="EMBL" id="MEQ2511949.1"/>
    </source>
</evidence>
<dbReference type="Pfam" id="PF01553">
    <property type="entry name" value="Acyltransferase"/>
    <property type="match status" value="1"/>
</dbReference>
<reference evidence="4 5" key="1">
    <citation type="submission" date="2024-03" db="EMBL/GenBank/DDBJ databases">
        <title>Human intestinal bacterial collection.</title>
        <authorList>
            <person name="Pauvert C."/>
            <person name="Hitch T.C.A."/>
            <person name="Clavel T."/>
        </authorList>
    </citation>
    <scope>NUCLEOTIDE SEQUENCE [LARGE SCALE GENOMIC DNA]</scope>
    <source>
        <strain evidence="4 5">CLA-AA-H192</strain>
    </source>
</reference>
<feature type="domain" description="Phospholipid/glycerol acyltransferase" evidence="3">
    <location>
        <begin position="41"/>
        <end position="155"/>
    </location>
</feature>
<keyword evidence="1" id="KW-0808">Transferase</keyword>